<reference evidence="2 3" key="1">
    <citation type="journal article" date="2016" name="Nat. Commun.">
        <title>Thousands of microbial genomes shed light on interconnected biogeochemical processes in an aquifer system.</title>
        <authorList>
            <person name="Anantharaman K."/>
            <person name="Brown C.T."/>
            <person name="Hug L.A."/>
            <person name="Sharon I."/>
            <person name="Castelle C.J."/>
            <person name="Probst A.J."/>
            <person name="Thomas B.C."/>
            <person name="Singh A."/>
            <person name="Wilkins M.J."/>
            <person name="Karaoz U."/>
            <person name="Brodie E.L."/>
            <person name="Williams K.H."/>
            <person name="Hubbard S.S."/>
            <person name="Banfield J.F."/>
        </authorList>
    </citation>
    <scope>NUCLEOTIDE SEQUENCE [LARGE SCALE GENOMIC DNA]</scope>
</reference>
<organism evidence="2 3">
    <name type="scientific">Candidatus Magasanikbacteria bacterium RIFCSPLOWO2_01_FULL_40_15</name>
    <dbReference type="NCBI Taxonomy" id="1798686"/>
    <lineage>
        <taxon>Bacteria</taxon>
        <taxon>Candidatus Magasanikiibacteriota</taxon>
    </lineage>
</organism>
<dbReference type="Gene3D" id="3.40.50.150">
    <property type="entry name" value="Vaccinia Virus protein VP39"/>
    <property type="match status" value="1"/>
</dbReference>
<dbReference type="InterPro" id="IPR013216">
    <property type="entry name" value="Methyltransf_11"/>
</dbReference>
<dbReference type="EMBL" id="MFQH01000009">
    <property type="protein sequence ID" value="OGH78484.1"/>
    <property type="molecule type" value="Genomic_DNA"/>
</dbReference>
<proteinExistence type="predicted"/>
<name>A0A1F6N3M8_9BACT</name>
<feature type="domain" description="Methyltransferase type 11" evidence="1">
    <location>
        <begin position="70"/>
        <end position="113"/>
    </location>
</feature>
<evidence type="ECO:0000313" key="3">
    <source>
        <dbReference type="Proteomes" id="UP000177040"/>
    </source>
</evidence>
<evidence type="ECO:0000313" key="2">
    <source>
        <dbReference type="EMBL" id="OGH78484.1"/>
    </source>
</evidence>
<accession>A0A1F6N3M8</accession>
<comment type="caution">
    <text evidence="2">The sequence shown here is derived from an EMBL/GenBank/DDBJ whole genome shotgun (WGS) entry which is preliminary data.</text>
</comment>
<dbReference type="InterPro" id="IPR029063">
    <property type="entry name" value="SAM-dependent_MTases_sf"/>
</dbReference>
<dbReference type="SUPFAM" id="SSF53335">
    <property type="entry name" value="S-adenosyl-L-methionine-dependent methyltransferases"/>
    <property type="match status" value="1"/>
</dbReference>
<dbReference type="AlphaFoldDB" id="A0A1F6N3M8"/>
<sequence length="211" mass="24153">MRELFTELWRGKDVYRILMNTECRRFFLRGLTVDVGSGKNLASYHRFFQCTSETEIKCLDLALGNIDLETDALPYTDNSIDTILVMNLLEHIYNFKQVISESHRTIKSDGQVIGVVPFLVAYHPDPHDYWRYSEETLKNIFTAAGFSSIEIKPFGRGVGIAAYSQIEIILPKIIKMILLPLVFGFDAGVGRLCKRSSVRHYPLGYFFVAKK</sequence>
<protein>
    <recommendedName>
        <fullName evidence="1">Methyltransferase type 11 domain-containing protein</fullName>
    </recommendedName>
</protein>
<dbReference type="GO" id="GO:0008757">
    <property type="term" value="F:S-adenosylmethionine-dependent methyltransferase activity"/>
    <property type="evidence" value="ECO:0007669"/>
    <property type="project" value="InterPro"/>
</dbReference>
<dbReference type="Pfam" id="PF08241">
    <property type="entry name" value="Methyltransf_11"/>
    <property type="match status" value="1"/>
</dbReference>
<evidence type="ECO:0000259" key="1">
    <source>
        <dbReference type="Pfam" id="PF08241"/>
    </source>
</evidence>
<gene>
    <name evidence="2" type="ORF">A2983_03135</name>
</gene>
<dbReference type="Proteomes" id="UP000177040">
    <property type="component" value="Unassembled WGS sequence"/>
</dbReference>